<gene>
    <name evidence="2" type="ORF">U5F72_08555</name>
</gene>
<keyword evidence="3" id="KW-1185">Reference proteome</keyword>
<comment type="caution">
    <text evidence="2">The sequence shown here is derived from an EMBL/GenBank/DDBJ whole genome shotgun (WGS) entry which is preliminary data.</text>
</comment>
<dbReference type="Proteomes" id="UP001290894">
    <property type="component" value="Unassembled WGS sequence"/>
</dbReference>
<dbReference type="RefSeq" id="WP_164077780.1">
    <property type="nucleotide sequence ID" value="NZ_CP196982.1"/>
</dbReference>
<organism evidence="2 3">
    <name type="scientific">Stenotrophomonas muris</name>
    <dbReference type="NCBI Taxonomy" id="2963283"/>
    <lineage>
        <taxon>Bacteria</taxon>
        <taxon>Pseudomonadati</taxon>
        <taxon>Pseudomonadota</taxon>
        <taxon>Gammaproteobacteria</taxon>
        <taxon>Lysobacterales</taxon>
        <taxon>Lysobacteraceae</taxon>
        <taxon>Stenotrophomonas</taxon>
    </lineage>
</organism>
<evidence type="ECO:0000313" key="3">
    <source>
        <dbReference type="Proteomes" id="UP001290894"/>
    </source>
</evidence>
<reference evidence="2 3" key="1">
    <citation type="submission" date="2023-12" db="EMBL/GenBank/DDBJ databases">
        <title>'Antibacterial potential of Stenotrophomonas maltophilia cystic fibrosis isolates' (manuscript under preparation).</title>
        <authorList>
            <person name="Crisan C.V."/>
            <person name="Pettis M."/>
            <person name="Goldberg J.B."/>
        </authorList>
    </citation>
    <scope>NUCLEOTIDE SEQUENCE [LARGE SCALE GENOMIC DNA]</scope>
    <source>
        <strain evidence="2 3">CCV155</strain>
    </source>
</reference>
<name>A0ABU5MHC9_9GAMM</name>
<accession>A0ABU5MHC9</accession>
<feature type="region of interest" description="Disordered" evidence="1">
    <location>
        <begin position="77"/>
        <end position="100"/>
    </location>
</feature>
<evidence type="ECO:0000256" key="1">
    <source>
        <dbReference type="SAM" id="MobiDB-lite"/>
    </source>
</evidence>
<evidence type="ECO:0000313" key="2">
    <source>
        <dbReference type="EMBL" id="MDZ7511862.1"/>
    </source>
</evidence>
<dbReference type="EMBL" id="JAXUAC010000012">
    <property type="protein sequence ID" value="MDZ7511862.1"/>
    <property type="molecule type" value="Genomic_DNA"/>
</dbReference>
<proteinExistence type="predicted"/>
<sequence length="100" mass="11263">MGFGLGAFLEWSAAHDLVVHLLDTPHGIRRDRVRQRNREKGATFPMEVPAAFFELASEHWEPMDPTECEIYDVRQSPGIQGPLLTDRDTKAPTPLHAPDT</sequence>
<protein>
    <submittedName>
        <fullName evidence="2">Uncharacterized protein</fullName>
    </submittedName>
</protein>